<name>A0A485KYA2_9STRA</name>
<gene>
    <name evidence="3" type="primary">Aste57867_13160</name>
    <name evidence="2" type="ORF">As57867_013111</name>
    <name evidence="3" type="ORF">ASTE57867_13160</name>
</gene>
<dbReference type="EMBL" id="VJMH01005435">
    <property type="protein sequence ID" value="KAF0696047.1"/>
    <property type="molecule type" value="Genomic_DNA"/>
</dbReference>
<protein>
    <submittedName>
        <fullName evidence="3">Aste57867_13160 protein</fullName>
    </submittedName>
</protein>
<dbReference type="Proteomes" id="UP000332933">
    <property type="component" value="Unassembled WGS sequence"/>
</dbReference>
<reference evidence="2" key="2">
    <citation type="submission" date="2019-06" db="EMBL/GenBank/DDBJ databases">
        <title>Genomics analysis of Aphanomyces spp. identifies a new class of oomycete effector associated with host adaptation.</title>
        <authorList>
            <person name="Gaulin E."/>
        </authorList>
    </citation>
    <scope>NUCLEOTIDE SEQUENCE</scope>
    <source>
        <strain evidence="2">CBS 578.67</strain>
    </source>
</reference>
<proteinExistence type="predicted"/>
<organism evidence="3 4">
    <name type="scientific">Aphanomyces stellatus</name>
    <dbReference type="NCBI Taxonomy" id="120398"/>
    <lineage>
        <taxon>Eukaryota</taxon>
        <taxon>Sar</taxon>
        <taxon>Stramenopiles</taxon>
        <taxon>Oomycota</taxon>
        <taxon>Saprolegniomycetes</taxon>
        <taxon>Saprolegniales</taxon>
        <taxon>Verrucalvaceae</taxon>
        <taxon>Aphanomyces</taxon>
    </lineage>
</organism>
<feature type="compositionally biased region" description="Acidic residues" evidence="1">
    <location>
        <begin position="205"/>
        <end position="220"/>
    </location>
</feature>
<evidence type="ECO:0000313" key="2">
    <source>
        <dbReference type="EMBL" id="KAF0696047.1"/>
    </source>
</evidence>
<keyword evidence="4" id="KW-1185">Reference proteome</keyword>
<dbReference type="EMBL" id="CAADRA010005456">
    <property type="protein sequence ID" value="VFT90001.1"/>
    <property type="molecule type" value="Genomic_DNA"/>
</dbReference>
<evidence type="ECO:0000313" key="4">
    <source>
        <dbReference type="Proteomes" id="UP000332933"/>
    </source>
</evidence>
<evidence type="ECO:0000256" key="1">
    <source>
        <dbReference type="SAM" id="MobiDB-lite"/>
    </source>
</evidence>
<feature type="region of interest" description="Disordered" evidence="1">
    <location>
        <begin position="204"/>
        <end position="226"/>
    </location>
</feature>
<reference evidence="3 4" key="1">
    <citation type="submission" date="2019-03" db="EMBL/GenBank/DDBJ databases">
        <authorList>
            <person name="Gaulin E."/>
            <person name="Dumas B."/>
        </authorList>
    </citation>
    <scope>NUCLEOTIDE SEQUENCE [LARGE SCALE GENOMIC DNA]</scope>
    <source>
        <strain evidence="3">CBS 568.67</strain>
    </source>
</reference>
<dbReference type="AlphaFoldDB" id="A0A485KYA2"/>
<evidence type="ECO:0000313" key="3">
    <source>
        <dbReference type="EMBL" id="VFT90001.1"/>
    </source>
</evidence>
<accession>A0A485KYA2</accession>
<sequence length="283" mass="32649">MRREGIVYSKQRRQHIATNRRVRSCRCMQRKRSDYMFEGNLTADSIAATFLHKAWLSKAIELPFNLETVGLYSVESVADMDTTHLAFVEQQSNHRDAAVRKAALSVVTKYKQMEDERKAMETLGLGARRHRDSLTKMERKRVEELATMPRLYCWSDTYVETAAENASYFEMELRGCETYGFCMRNMCQCNLCRATVRKRWRYSKDDDDDMTESSDDDDEWGSPRPPSKAHVSLFDFVDAAMTRARTQSVASRGDVIEVDTLEFEAKSSSFSIANGARDWVIVM</sequence>